<dbReference type="EMBL" id="HG793130">
    <property type="protein sequence ID" value="CDK29220.1"/>
    <property type="molecule type" value="Genomic_DNA"/>
</dbReference>
<name>W6MXN9_9ASCO</name>
<dbReference type="HOGENOM" id="CLU_780899_0_0_1"/>
<sequence>MNQESDLMDPSDAKLTRVFSRTPSSWDPQDDVLLRHLKEQQKLGWKEIASYFNNRTPNACQFRWRRLRSGALKSQSPSSPVSPPAGSSPMPKRTLQDLPEKPQNYVTKFQAVTQDHQQSHQTQTNNHSQSQQIQQPQYNHQIQNSQQQSLLHDSQVSQNSQGKSGYSSFHSNNSVSVPSYNQWTFHNQNPASMSQPNKLPPSSHMNGSGISASMLATSTVIDEQLTKQLSFLAQETLQQVQNQHHHIEALAPANHNIPWNEDEDELLSHRRERELSFAELSILLPTRSESDIWSRIDWLEKKSSGPESVSGSTADLKPATASVLSSSSVTGGRRSLSISSIASSNSSSNEKNGAN</sequence>
<evidence type="ECO:0000313" key="5">
    <source>
        <dbReference type="Proteomes" id="UP000019384"/>
    </source>
</evidence>
<dbReference type="STRING" id="1382522.W6MXN9"/>
<feature type="compositionally biased region" description="Low complexity" evidence="1">
    <location>
        <begin position="74"/>
        <end position="91"/>
    </location>
</feature>
<dbReference type="InterPro" id="IPR009057">
    <property type="entry name" value="Homeodomain-like_sf"/>
</dbReference>
<feature type="compositionally biased region" description="Low complexity" evidence="1">
    <location>
        <begin position="114"/>
        <end position="148"/>
    </location>
</feature>
<feature type="domain" description="HTH myb-type" evidence="3">
    <location>
        <begin position="33"/>
        <end position="72"/>
    </location>
</feature>
<dbReference type="SMART" id="SM00717">
    <property type="entry name" value="SANT"/>
    <property type="match status" value="1"/>
</dbReference>
<dbReference type="RefSeq" id="XP_022461208.1">
    <property type="nucleotide sequence ID" value="XM_022600381.1"/>
</dbReference>
<feature type="region of interest" description="Disordered" evidence="1">
    <location>
        <begin position="302"/>
        <end position="355"/>
    </location>
</feature>
<keyword evidence="5" id="KW-1185">Reference proteome</keyword>
<proteinExistence type="predicted"/>
<dbReference type="SUPFAM" id="SSF46689">
    <property type="entry name" value="Homeodomain-like"/>
    <property type="match status" value="1"/>
</dbReference>
<dbReference type="InterPro" id="IPR017930">
    <property type="entry name" value="Myb_dom"/>
</dbReference>
<gene>
    <name evidence="4" type="ORF">KUCA_T00005208001</name>
</gene>
<dbReference type="GeneID" id="34522596"/>
<feature type="compositionally biased region" description="Low complexity" evidence="1">
    <location>
        <begin position="319"/>
        <end position="349"/>
    </location>
</feature>
<reference evidence="4" key="1">
    <citation type="submission" date="2013-12" db="EMBL/GenBank/DDBJ databases">
        <authorList>
            <person name="Genoscope - CEA"/>
        </authorList>
    </citation>
    <scope>NUCLEOTIDE SEQUENCE</scope>
    <source>
        <strain evidence="4">CBS 1993</strain>
    </source>
</reference>
<dbReference type="PROSITE" id="PS51294">
    <property type="entry name" value="HTH_MYB"/>
    <property type="match status" value="1"/>
</dbReference>
<dbReference type="AlphaFoldDB" id="W6MXN9"/>
<evidence type="ECO:0000313" key="4">
    <source>
        <dbReference type="EMBL" id="CDK29220.1"/>
    </source>
</evidence>
<feature type="compositionally biased region" description="Polar residues" evidence="1">
    <location>
        <begin position="149"/>
        <end position="197"/>
    </location>
</feature>
<accession>W6MXN9</accession>
<protein>
    <submittedName>
        <fullName evidence="4">Uncharacterized protein</fullName>
    </submittedName>
</protein>
<dbReference type="CDD" id="cd00167">
    <property type="entry name" value="SANT"/>
    <property type="match status" value="1"/>
</dbReference>
<organism evidence="4 5">
    <name type="scientific">Kuraishia capsulata CBS 1993</name>
    <dbReference type="NCBI Taxonomy" id="1382522"/>
    <lineage>
        <taxon>Eukaryota</taxon>
        <taxon>Fungi</taxon>
        <taxon>Dikarya</taxon>
        <taxon>Ascomycota</taxon>
        <taxon>Saccharomycotina</taxon>
        <taxon>Pichiomycetes</taxon>
        <taxon>Pichiales</taxon>
        <taxon>Pichiaceae</taxon>
        <taxon>Kuraishia</taxon>
    </lineage>
</organism>
<evidence type="ECO:0000259" key="2">
    <source>
        <dbReference type="PROSITE" id="PS50090"/>
    </source>
</evidence>
<dbReference type="InterPro" id="IPR001005">
    <property type="entry name" value="SANT/Myb"/>
</dbReference>
<dbReference type="Proteomes" id="UP000019384">
    <property type="component" value="Unassembled WGS sequence"/>
</dbReference>
<feature type="domain" description="Myb-like" evidence="2">
    <location>
        <begin position="24"/>
        <end position="68"/>
    </location>
</feature>
<feature type="region of interest" description="Disordered" evidence="1">
    <location>
        <begin position="113"/>
        <end position="210"/>
    </location>
</feature>
<dbReference type="OrthoDB" id="2143914at2759"/>
<evidence type="ECO:0000256" key="1">
    <source>
        <dbReference type="SAM" id="MobiDB-lite"/>
    </source>
</evidence>
<dbReference type="Gene3D" id="1.10.10.60">
    <property type="entry name" value="Homeodomain-like"/>
    <property type="match status" value="1"/>
</dbReference>
<reference evidence="4" key="2">
    <citation type="submission" date="2014-02" db="EMBL/GenBank/DDBJ databases">
        <title>Complete DNA sequence of /Kuraishia capsulata/ illustrates novel genomic features among budding yeasts (/Saccharomycotina/).</title>
        <authorList>
            <person name="Morales L."/>
            <person name="Noel B."/>
            <person name="Porcel B."/>
            <person name="Marcet-Houben M."/>
            <person name="Hullo M-F."/>
            <person name="Sacerdot C."/>
            <person name="Tekaia F."/>
            <person name="Leh-Louis V."/>
            <person name="Despons L."/>
            <person name="Khanna V."/>
            <person name="Aury J-M."/>
            <person name="Barbe V."/>
            <person name="Couloux A."/>
            <person name="Labadie K."/>
            <person name="Pelletier E."/>
            <person name="Souciet J-L."/>
            <person name="Boekhout T."/>
            <person name="Gabaldon T."/>
            <person name="Wincker P."/>
            <person name="Dujon B."/>
        </authorList>
    </citation>
    <scope>NUCLEOTIDE SEQUENCE</scope>
    <source>
        <strain evidence="4">CBS 1993</strain>
    </source>
</reference>
<evidence type="ECO:0000259" key="3">
    <source>
        <dbReference type="PROSITE" id="PS51294"/>
    </source>
</evidence>
<dbReference type="PROSITE" id="PS50090">
    <property type="entry name" value="MYB_LIKE"/>
    <property type="match status" value="1"/>
</dbReference>
<dbReference type="Pfam" id="PF13921">
    <property type="entry name" value="Myb_DNA-bind_6"/>
    <property type="match status" value="1"/>
</dbReference>
<feature type="region of interest" description="Disordered" evidence="1">
    <location>
        <begin position="70"/>
        <end position="97"/>
    </location>
</feature>